<dbReference type="PANTHER" id="PTHR46082">
    <property type="entry name" value="ATP/GTP-BINDING PROTEIN-RELATED"/>
    <property type="match status" value="1"/>
</dbReference>
<comment type="caution">
    <text evidence="1">The sequence shown here is derived from an EMBL/GenBank/DDBJ whole genome shotgun (WGS) entry which is preliminary data.</text>
</comment>
<organism evidence="1 2">
    <name type="scientific">Purpureocillium lilacinum</name>
    <name type="common">Paecilomyces lilacinus</name>
    <dbReference type="NCBI Taxonomy" id="33203"/>
    <lineage>
        <taxon>Eukaryota</taxon>
        <taxon>Fungi</taxon>
        <taxon>Dikarya</taxon>
        <taxon>Ascomycota</taxon>
        <taxon>Pezizomycotina</taxon>
        <taxon>Sordariomycetes</taxon>
        <taxon>Hypocreomycetidae</taxon>
        <taxon>Hypocreales</taxon>
        <taxon>Ophiocordycipitaceae</taxon>
        <taxon>Purpureocillium</taxon>
    </lineage>
</organism>
<name>A0ABR0BEY9_PURLI</name>
<dbReference type="Proteomes" id="UP001287286">
    <property type="component" value="Unassembled WGS sequence"/>
</dbReference>
<dbReference type="InterPro" id="IPR053137">
    <property type="entry name" value="NLR-like"/>
</dbReference>
<keyword evidence="2" id="KW-1185">Reference proteome</keyword>
<dbReference type="EMBL" id="JAWRVI010000177">
    <property type="protein sequence ID" value="KAK4073041.1"/>
    <property type="molecule type" value="Genomic_DNA"/>
</dbReference>
<evidence type="ECO:0000313" key="1">
    <source>
        <dbReference type="EMBL" id="KAK4073041.1"/>
    </source>
</evidence>
<dbReference type="PANTHER" id="PTHR46082:SF11">
    <property type="entry name" value="AAA+ ATPASE DOMAIN-CONTAINING PROTEIN-RELATED"/>
    <property type="match status" value="1"/>
</dbReference>
<sequence length="210" mass="22267">MVGAVASLALSRMGACLKPMPSASEPPREADPCPLPYQHASGLSPSRHICVSSTVARLSSSHRVCTFVMAVPEDAEPKNRNEYTVDLPNPPKDDNAYTLGSIGPHNIVIACLPQGKYGTNSAATVATRLASTFPSVSLGFMVGIGGGIPPNVRLGDVVVSSPGNSFPLADGRVEAADNLHAMKVTTQGRIAWEDFYGPKLVRLRAYQRRI</sequence>
<gene>
    <name evidence="1" type="ORF">Purlil1_13185</name>
</gene>
<evidence type="ECO:0008006" key="3">
    <source>
        <dbReference type="Google" id="ProtNLM"/>
    </source>
</evidence>
<reference evidence="1 2" key="1">
    <citation type="journal article" date="2024" name="Microbiol. Resour. Announc.">
        <title>Genome annotations for the ascomycete fungi Trichoderma harzianum, Trichoderma aggressivum, and Purpureocillium lilacinum.</title>
        <authorList>
            <person name="Beijen E.P.W."/>
            <person name="Ohm R.A."/>
        </authorList>
    </citation>
    <scope>NUCLEOTIDE SEQUENCE [LARGE SCALE GENOMIC DNA]</scope>
    <source>
        <strain evidence="1 2">CBS 150709</strain>
    </source>
</reference>
<dbReference type="Gene3D" id="3.40.50.1580">
    <property type="entry name" value="Nucleoside phosphorylase domain"/>
    <property type="match status" value="1"/>
</dbReference>
<dbReference type="InterPro" id="IPR035994">
    <property type="entry name" value="Nucleoside_phosphorylase_sf"/>
</dbReference>
<evidence type="ECO:0000313" key="2">
    <source>
        <dbReference type="Proteomes" id="UP001287286"/>
    </source>
</evidence>
<protein>
    <recommendedName>
        <fullName evidence="3">Nucleoside phosphorylase domain-containing protein</fullName>
    </recommendedName>
</protein>
<proteinExistence type="predicted"/>
<accession>A0ABR0BEY9</accession>
<dbReference type="SUPFAM" id="SSF53167">
    <property type="entry name" value="Purine and uridine phosphorylases"/>
    <property type="match status" value="1"/>
</dbReference>